<keyword evidence="7" id="KW-0540">Nuclease</keyword>
<dbReference type="NCBIfam" id="TIGR00587">
    <property type="entry name" value="nfo"/>
    <property type="match status" value="1"/>
</dbReference>
<dbReference type="Pfam" id="PF17919">
    <property type="entry name" value="RT_RNaseH_2"/>
    <property type="match status" value="1"/>
</dbReference>
<feature type="compositionally biased region" description="Basic residues" evidence="22">
    <location>
        <begin position="1308"/>
        <end position="1317"/>
    </location>
</feature>
<organism evidence="25 26">
    <name type="scientific">Trichuris muris</name>
    <name type="common">Mouse whipworm</name>
    <dbReference type="NCBI Taxonomy" id="70415"/>
    <lineage>
        <taxon>Eukaryota</taxon>
        <taxon>Metazoa</taxon>
        <taxon>Ecdysozoa</taxon>
        <taxon>Nematoda</taxon>
        <taxon>Enoplea</taxon>
        <taxon>Dorylaimia</taxon>
        <taxon>Trichinellida</taxon>
        <taxon>Trichuridae</taxon>
        <taxon>Trichuris</taxon>
    </lineage>
</organism>
<dbReference type="PROSITE" id="PS50158">
    <property type="entry name" value="ZF_CCHC"/>
    <property type="match status" value="1"/>
</dbReference>
<dbReference type="InterPro" id="IPR036237">
    <property type="entry name" value="Xyl_isomerase-like_sf"/>
</dbReference>
<dbReference type="GO" id="GO:0006508">
    <property type="term" value="P:proteolysis"/>
    <property type="evidence" value="ECO:0007669"/>
    <property type="project" value="UniProtKB-KW"/>
</dbReference>
<evidence type="ECO:0000256" key="20">
    <source>
        <dbReference type="ARBA" id="ARBA00023268"/>
    </source>
</evidence>
<evidence type="ECO:0000256" key="12">
    <source>
        <dbReference type="ARBA" id="ARBA00022801"/>
    </source>
</evidence>
<dbReference type="SMART" id="SM00343">
    <property type="entry name" value="ZnF_C2HC"/>
    <property type="match status" value="1"/>
</dbReference>
<feature type="compositionally biased region" description="Basic residues" evidence="22">
    <location>
        <begin position="1473"/>
        <end position="1482"/>
    </location>
</feature>
<dbReference type="InterPro" id="IPR013022">
    <property type="entry name" value="Xyl_isomerase-like_TIM-brl"/>
</dbReference>
<keyword evidence="18" id="KW-0238">DNA-binding</keyword>
<dbReference type="FunFam" id="3.10.20.370:FF:000001">
    <property type="entry name" value="Retrovirus-related Pol polyprotein from transposon 17.6-like protein"/>
    <property type="match status" value="1"/>
</dbReference>
<dbReference type="Gene3D" id="4.10.60.10">
    <property type="entry name" value="Zinc finger, CCHC-type"/>
    <property type="match status" value="1"/>
</dbReference>
<dbReference type="InterPro" id="IPR043128">
    <property type="entry name" value="Rev_trsase/Diguanyl_cyclase"/>
</dbReference>
<dbReference type="Gene3D" id="2.40.70.10">
    <property type="entry name" value="Acid Proteases"/>
    <property type="match status" value="1"/>
</dbReference>
<dbReference type="PROSITE" id="PS51432">
    <property type="entry name" value="AP_NUCLEASE_F2_4"/>
    <property type="match status" value="1"/>
</dbReference>
<dbReference type="PANTHER" id="PTHR37984">
    <property type="entry name" value="PROTEIN CBG26694"/>
    <property type="match status" value="1"/>
</dbReference>
<keyword evidence="11" id="KW-0227">DNA damage</keyword>
<dbReference type="InterPro" id="IPR018246">
    <property type="entry name" value="AP_endonuc_F2_Zn_BS"/>
</dbReference>
<keyword evidence="9" id="KW-0064">Aspartyl protease</keyword>
<keyword evidence="25" id="KW-1185">Reference proteome</keyword>
<evidence type="ECO:0000256" key="16">
    <source>
        <dbReference type="ARBA" id="ARBA00022908"/>
    </source>
</evidence>
<dbReference type="GO" id="GO:0004190">
    <property type="term" value="F:aspartic-type endopeptidase activity"/>
    <property type="evidence" value="ECO:0007669"/>
    <property type="project" value="UniProtKB-KW"/>
</dbReference>
<keyword evidence="4" id="KW-0645">Protease</keyword>
<evidence type="ECO:0000256" key="10">
    <source>
        <dbReference type="ARBA" id="ARBA00022759"/>
    </source>
</evidence>
<dbReference type="HAMAP" id="MF_00152">
    <property type="entry name" value="Nfo"/>
    <property type="match status" value="1"/>
</dbReference>
<keyword evidence="5" id="KW-0808">Transferase</keyword>
<dbReference type="CDD" id="cd09274">
    <property type="entry name" value="RNase_HI_RT_Ty3"/>
    <property type="match status" value="1"/>
</dbReference>
<dbReference type="PANTHER" id="PTHR37984:SF5">
    <property type="entry name" value="PROTEIN NYNRIN-LIKE"/>
    <property type="match status" value="1"/>
</dbReference>
<dbReference type="PROSITE" id="PS50994">
    <property type="entry name" value="INTEGRASE"/>
    <property type="match status" value="1"/>
</dbReference>
<feature type="region of interest" description="Disordered" evidence="22">
    <location>
        <begin position="1289"/>
        <end position="1317"/>
    </location>
</feature>
<evidence type="ECO:0000256" key="14">
    <source>
        <dbReference type="ARBA" id="ARBA00022842"/>
    </source>
</evidence>
<dbReference type="SUPFAM" id="SSF53098">
    <property type="entry name" value="Ribonuclease H-like"/>
    <property type="match status" value="1"/>
</dbReference>
<evidence type="ECO:0000313" key="25">
    <source>
        <dbReference type="Proteomes" id="UP000046395"/>
    </source>
</evidence>
<evidence type="ECO:0000256" key="18">
    <source>
        <dbReference type="ARBA" id="ARBA00023125"/>
    </source>
</evidence>
<dbReference type="FunFam" id="3.10.10.10:FF:000002">
    <property type="entry name" value="Retrovirus-related Pol polyprotein from transposon 17.6-like protein"/>
    <property type="match status" value="1"/>
</dbReference>
<comment type="cofactor">
    <cofactor evidence="1">
        <name>Zn(2+)</name>
        <dbReference type="ChEBI" id="CHEBI:29105"/>
    </cofactor>
</comment>
<keyword evidence="12" id="KW-0378">Hydrolase</keyword>
<feature type="compositionally biased region" description="Basic and acidic residues" evidence="22">
    <location>
        <begin position="196"/>
        <end position="205"/>
    </location>
</feature>
<dbReference type="SMART" id="SM00518">
    <property type="entry name" value="AP2Ec"/>
    <property type="match status" value="1"/>
</dbReference>
<dbReference type="STRING" id="70415.A0A5S6QKG7"/>
<dbReference type="InterPro" id="IPR001584">
    <property type="entry name" value="Integrase_cat-core"/>
</dbReference>
<comment type="similarity">
    <text evidence="2">Belongs to the AP endonuclease 2 family.</text>
</comment>
<feature type="domain" description="Integrase catalytic" evidence="24">
    <location>
        <begin position="1078"/>
        <end position="1152"/>
    </location>
</feature>
<dbReference type="Pfam" id="PF00078">
    <property type="entry name" value="RVT_1"/>
    <property type="match status" value="1"/>
</dbReference>
<keyword evidence="6" id="KW-0548">Nucleotidyltransferase</keyword>
<evidence type="ECO:0000256" key="19">
    <source>
        <dbReference type="ARBA" id="ARBA00023204"/>
    </source>
</evidence>
<evidence type="ECO:0000256" key="3">
    <source>
        <dbReference type="ARBA" id="ARBA00012493"/>
    </source>
</evidence>
<dbReference type="InterPro" id="IPR050951">
    <property type="entry name" value="Retrovirus_Pol_polyprotein"/>
</dbReference>
<evidence type="ECO:0000256" key="5">
    <source>
        <dbReference type="ARBA" id="ARBA00022679"/>
    </source>
</evidence>
<feature type="region of interest" description="Disordered" evidence="22">
    <location>
        <begin position="186"/>
        <end position="205"/>
    </location>
</feature>
<dbReference type="GO" id="GO:0015074">
    <property type="term" value="P:DNA integration"/>
    <property type="evidence" value="ECO:0007669"/>
    <property type="project" value="UniProtKB-KW"/>
</dbReference>
<evidence type="ECO:0000259" key="23">
    <source>
        <dbReference type="PROSITE" id="PS50158"/>
    </source>
</evidence>
<sequence>MASENVNETGPSSGINCVSLPRPFDEGNFEEWLLRFEICSSANRWNDETKARRLPTLLEGESFLAYQRLPGSVRGDYRSLVAELKSSLRPVGCARTAFVQFESMRLRSGESVRAFVHRLTQALDLALPGLDVHSRDRFLLQRFLSALPDHYRRQLLLQGEIVSVEQAIQKTQMLLSFEDTPSAQAAAVTSSAPATRQRESMDEEERWRRMERRIDELSQQITTLTTRPRRRRRPEDTRCYACGCMGHIARNCRERRNVGTVENAPNGRTELSPGQNAQPADPSVIVRRATCGTERATVPNRYLASTTVDQYVRVSSPGNICLIAACIENQRCDIMIDTGSSVSMLSTTFVQRLRRNAEIGSVPSMHLLNASGQPVDVKGTIVLRVTVGELSQPVKFVAVENLVAEAILGMDFLLENEVNVNLKMGNISSPRIGVVSLKSWDRKSEWPGSSCHVHASSVQWFPEGGAGSDENDEAAECEVPWVGRTATCELPAAPITYNRVLSTFRSLFATRPGRTNLAKHAIITTGNPVRLPPRRIPEQFRDAVQEQIQKMLDEGIIRRSQSPWLAPAVFTRKKDGSLRLCVDYRQLNKCTRRDCYPLPLPDECGFWQLPIREEDIEKTAFSPGPGMGMFEFVTMPFGLTNGPSSFQRLMDVVLEGIEFAMVYMDDILVFSKDESDHIKHLAAVLERISAAGLTLRGHKCRIGVNEVSYLGHVFSSRGMQPDMNKIRCVREWPRPMSADEVRRFIGLASYYRRFIKHFADIAAPLHKLTGKNEPFVWGEKCQNSFNALKEALSCEPILALPDFTMQFDLFTDASQHGLGAVLEQRNRVIAYASRVLRPAERNYSVTEKECLAIIFAVKQFRHYLLGSTFTIHTDHRPLQWLQEQKMEVSYCPGRANRADPISRGHETNAPPPKCAVTRVQSAITDDELRTAQRNDPILSEVIQELEYRARPFERLSSKWKKSPFLRIVRIMPSDTSCKVPVVPESLKNRWLELAHDSPAGAHLGTDKMLDRTCTKCQEHKSKTHPPVPLVNMKVGDTWHTIGIDVLQLPESKLAYAMKDQTAKTVVSKLIDAFSRFGFPKAFGVKKTRTTSYHPQGNGLVERGNRTIIQMLSTYVDRHHDWEDGLPMLLYAYRTSRHAGTGVSPYLLMFGREAQPLPLYNVQPEFHLQPRDHLNECMERMARVKRFVDAHMTSAQSRQKQAYDMTADAREPLQVQDAVLLQIPKQGKLAPRWEIGWTVEELNGPTTVSIRHDDGRKKTVHVNRLRIAHHGRPTPTAQWYPTTVIQQDEAPNPLSEETSVTPEGTGLRRSNRQRRRPRWMNEFASAAPLRSSQLRLPFSGLGRIGDDEMIRGRQQPTALDVMPKAKRGRKKAAESTYVALSSNAQYEIEREVVNSRDGESGGSTVKKAKKKVNGSSEDGHVTWRSSVEYEVEREKTANSNESNPTKVEPILIKRVGQKLRTTTASHHVLEIDKRKQKKKKKHSRDSSGSPIPTVEGKRGRPPGKRLLDHTDEIVRQVVEEVRADALKAKKSAAAVSAVLTSSSNGAVVKSVAESQNGDDVDTIGKTKIAKTDNEEVATVAEITENPTASSVEAEVVEGSLQVNKILTLIDLQVAPSCSQYLMTESWLELASKAVSEKALLRMRSSKKLVGGHVASKGGLHKVPASAAATGCRAFGVFLRSNFNWKLSKLDEKVVQRFREACQQYGYSGNQILPHGSYLLNPGSIQTDIYEKTKQTLLHEVKLCERLGLHLYVFHPGSTCGLTTTEDCCKRIADVLNNVIKQTNNVTILLETMAGQGNTVGGKFEELKQIIDDIEDKSRIGVCLDTCHVFASGYNIKDPNEYANVMDSFDSIVGFRFLKAVHLNDSKGKCGCHLDRHETIGNGHLGIETFKTLMHDARFDSIPMILETPAKTYDKEIECLYELL</sequence>
<dbReference type="PROSITE" id="PS00729">
    <property type="entry name" value="AP_NUCLEASE_F2_1"/>
    <property type="match status" value="1"/>
</dbReference>
<dbReference type="GO" id="GO:0019899">
    <property type="term" value="F:enzyme binding"/>
    <property type="evidence" value="ECO:0007669"/>
    <property type="project" value="UniProtKB-ARBA"/>
</dbReference>
<keyword evidence="20" id="KW-0511">Multifunctional enzyme</keyword>
<evidence type="ECO:0000256" key="6">
    <source>
        <dbReference type="ARBA" id="ARBA00022695"/>
    </source>
</evidence>
<evidence type="ECO:0000256" key="13">
    <source>
        <dbReference type="ARBA" id="ARBA00022833"/>
    </source>
</evidence>
<evidence type="ECO:0000256" key="21">
    <source>
        <dbReference type="PROSITE-ProRule" id="PRU00047"/>
    </source>
</evidence>
<dbReference type="GO" id="GO:0006281">
    <property type="term" value="P:DNA repair"/>
    <property type="evidence" value="ECO:0007669"/>
    <property type="project" value="UniProtKB-KW"/>
</dbReference>
<dbReference type="InterPro" id="IPR001878">
    <property type="entry name" value="Znf_CCHC"/>
</dbReference>
<name>A0A5S6QKG7_TRIMR</name>
<dbReference type="CDD" id="cd00019">
    <property type="entry name" value="AP2Ec"/>
    <property type="match status" value="1"/>
</dbReference>
<dbReference type="Pfam" id="PF01261">
    <property type="entry name" value="AP_endonuc_2"/>
    <property type="match status" value="1"/>
</dbReference>
<feature type="region of interest" description="Disordered" evidence="22">
    <location>
        <begin position="1391"/>
        <end position="1418"/>
    </location>
</feature>
<dbReference type="Pfam" id="PF13975">
    <property type="entry name" value="gag-asp_proteas"/>
    <property type="match status" value="1"/>
</dbReference>
<dbReference type="GO" id="GO:0008270">
    <property type="term" value="F:zinc ion binding"/>
    <property type="evidence" value="ECO:0007669"/>
    <property type="project" value="UniProtKB-KW"/>
</dbReference>
<dbReference type="GO" id="GO:0003677">
    <property type="term" value="F:DNA binding"/>
    <property type="evidence" value="ECO:0007669"/>
    <property type="project" value="UniProtKB-KW"/>
</dbReference>
<evidence type="ECO:0000256" key="1">
    <source>
        <dbReference type="ARBA" id="ARBA00001947"/>
    </source>
</evidence>
<dbReference type="GO" id="GO:0042575">
    <property type="term" value="C:DNA polymerase complex"/>
    <property type="evidence" value="ECO:0007669"/>
    <property type="project" value="UniProtKB-ARBA"/>
</dbReference>
<dbReference type="InterPro" id="IPR041577">
    <property type="entry name" value="RT_RNaseH_2"/>
</dbReference>
<evidence type="ECO:0000256" key="7">
    <source>
        <dbReference type="ARBA" id="ARBA00022722"/>
    </source>
</evidence>
<dbReference type="CDD" id="cd01647">
    <property type="entry name" value="RT_LTR"/>
    <property type="match status" value="1"/>
</dbReference>
<feature type="domain" description="CCHC-type" evidence="23">
    <location>
        <begin position="238"/>
        <end position="254"/>
    </location>
</feature>
<keyword evidence="13" id="KW-0862">Zinc</keyword>
<dbReference type="Gene3D" id="3.10.10.10">
    <property type="entry name" value="HIV Type 1 Reverse Transcriptase, subunit A, domain 1"/>
    <property type="match status" value="1"/>
</dbReference>
<dbReference type="InterPro" id="IPR043502">
    <property type="entry name" value="DNA/RNA_pol_sf"/>
</dbReference>
<reference evidence="26" key="1">
    <citation type="submission" date="2019-12" db="UniProtKB">
        <authorList>
            <consortium name="WormBaseParasite"/>
        </authorList>
    </citation>
    <scope>IDENTIFICATION</scope>
</reference>
<proteinExistence type="inferred from homology"/>
<evidence type="ECO:0000256" key="11">
    <source>
        <dbReference type="ARBA" id="ARBA00022763"/>
    </source>
</evidence>
<dbReference type="GO" id="GO:0003723">
    <property type="term" value="F:RNA binding"/>
    <property type="evidence" value="ECO:0007669"/>
    <property type="project" value="UniProtKB-KW"/>
</dbReference>
<dbReference type="CDD" id="cd00303">
    <property type="entry name" value="retropepsin_like"/>
    <property type="match status" value="1"/>
</dbReference>
<evidence type="ECO:0000256" key="22">
    <source>
        <dbReference type="SAM" id="MobiDB-lite"/>
    </source>
</evidence>
<dbReference type="PROSITE" id="PS00141">
    <property type="entry name" value="ASP_PROTEASE"/>
    <property type="match status" value="1"/>
</dbReference>
<feature type="region of interest" description="Disordered" evidence="22">
    <location>
        <begin position="1462"/>
        <end position="1506"/>
    </location>
</feature>
<dbReference type="SUPFAM" id="SSF50630">
    <property type="entry name" value="Acid proteases"/>
    <property type="match status" value="1"/>
</dbReference>
<keyword evidence="14" id="KW-0460">Magnesium</keyword>
<dbReference type="Gene3D" id="3.30.420.10">
    <property type="entry name" value="Ribonuclease H-like superfamily/Ribonuclease H"/>
    <property type="match status" value="1"/>
</dbReference>
<accession>A0A5S6QKG7</accession>
<dbReference type="Gene3D" id="3.30.70.270">
    <property type="match status" value="2"/>
</dbReference>
<dbReference type="GO" id="GO:0003964">
    <property type="term" value="F:RNA-directed DNA polymerase activity"/>
    <property type="evidence" value="ECO:0007669"/>
    <property type="project" value="UniProtKB-KW"/>
</dbReference>
<dbReference type="SUPFAM" id="SSF56672">
    <property type="entry name" value="DNA/RNA polymerases"/>
    <property type="match status" value="1"/>
</dbReference>
<dbReference type="InterPro" id="IPR001969">
    <property type="entry name" value="Aspartic_peptidase_AS"/>
</dbReference>
<dbReference type="PROSITE" id="PS00730">
    <property type="entry name" value="AP_NUCLEASE_F2_2"/>
    <property type="match status" value="1"/>
</dbReference>
<dbReference type="InterPro" id="IPR001719">
    <property type="entry name" value="AP_endonuc_2"/>
</dbReference>
<evidence type="ECO:0000256" key="2">
    <source>
        <dbReference type="ARBA" id="ARBA00005340"/>
    </source>
</evidence>
<dbReference type="GO" id="GO:0004519">
    <property type="term" value="F:endonuclease activity"/>
    <property type="evidence" value="ECO:0007669"/>
    <property type="project" value="UniProtKB-KW"/>
</dbReference>
<evidence type="ECO:0000259" key="24">
    <source>
        <dbReference type="PROSITE" id="PS50994"/>
    </source>
</evidence>
<dbReference type="FunFam" id="3.30.70.270:FF:000003">
    <property type="entry name" value="Transposon Ty3-G Gag-Pol polyprotein"/>
    <property type="match status" value="1"/>
</dbReference>
<dbReference type="InterPro" id="IPR036397">
    <property type="entry name" value="RNaseH_sf"/>
</dbReference>
<keyword evidence="17" id="KW-0695">RNA-directed DNA polymerase</keyword>
<keyword evidence="15" id="KW-0694">RNA-binding</keyword>
<evidence type="ECO:0000313" key="26">
    <source>
        <dbReference type="WBParaSite" id="TMUE_2000007659.1"/>
    </source>
</evidence>
<evidence type="ECO:0000256" key="15">
    <source>
        <dbReference type="ARBA" id="ARBA00022884"/>
    </source>
</evidence>
<dbReference type="Gene3D" id="3.20.20.150">
    <property type="entry name" value="Divalent-metal-dependent TIM barrel enzymes"/>
    <property type="match status" value="1"/>
</dbReference>
<evidence type="ECO:0000256" key="4">
    <source>
        <dbReference type="ARBA" id="ARBA00022670"/>
    </source>
</evidence>
<keyword evidence="16" id="KW-0229">DNA integration</keyword>
<evidence type="ECO:0000256" key="9">
    <source>
        <dbReference type="ARBA" id="ARBA00022750"/>
    </source>
</evidence>
<dbReference type="SUPFAM" id="SSF51658">
    <property type="entry name" value="Xylose isomerase-like"/>
    <property type="match status" value="1"/>
</dbReference>
<dbReference type="EC" id="2.7.7.49" evidence="3"/>
<evidence type="ECO:0000256" key="17">
    <source>
        <dbReference type="ARBA" id="ARBA00022918"/>
    </source>
</evidence>
<dbReference type="InterPro" id="IPR000477">
    <property type="entry name" value="RT_dom"/>
</dbReference>
<keyword evidence="21" id="KW-0863">Zinc-finger</keyword>
<dbReference type="PROSITE" id="PS00731">
    <property type="entry name" value="AP_NUCLEASE_F2_3"/>
    <property type="match status" value="1"/>
</dbReference>
<dbReference type="InterPro" id="IPR012337">
    <property type="entry name" value="RNaseH-like_sf"/>
</dbReference>
<keyword evidence="19" id="KW-0234">DNA repair</keyword>
<keyword evidence="8" id="KW-0479">Metal-binding</keyword>
<dbReference type="WBParaSite" id="TMUE_2000007659.1">
    <property type="protein sequence ID" value="TMUE_2000007659.1"/>
    <property type="gene ID" value="WBGene00291390"/>
</dbReference>
<protein>
    <recommendedName>
        <fullName evidence="3">RNA-directed DNA polymerase</fullName>
        <ecNumber evidence="3">2.7.7.49</ecNumber>
    </recommendedName>
</protein>
<keyword evidence="10" id="KW-0255">Endonuclease</keyword>
<feature type="compositionally biased region" description="Low complexity" evidence="22">
    <location>
        <begin position="186"/>
        <end position="195"/>
    </location>
</feature>
<dbReference type="InterPro" id="IPR036875">
    <property type="entry name" value="Znf_CCHC_sf"/>
</dbReference>
<evidence type="ECO:0000256" key="8">
    <source>
        <dbReference type="ARBA" id="ARBA00022723"/>
    </source>
</evidence>
<dbReference type="FunFam" id="3.20.20.150:FF:000001">
    <property type="entry name" value="Probable endonuclease 4"/>
    <property type="match status" value="1"/>
</dbReference>
<dbReference type="InterPro" id="IPR021109">
    <property type="entry name" value="Peptidase_aspartic_dom_sf"/>
</dbReference>
<dbReference type="SUPFAM" id="SSF57756">
    <property type="entry name" value="Retrovirus zinc finger-like domains"/>
    <property type="match status" value="1"/>
</dbReference>
<dbReference type="FunFam" id="3.30.70.270:FF:000020">
    <property type="entry name" value="Transposon Tf2-6 polyprotein-like Protein"/>
    <property type="match status" value="1"/>
</dbReference>
<dbReference type="Proteomes" id="UP000046395">
    <property type="component" value="Unassembled WGS sequence"/>
</dbReference>